<evidence type="ECO:0000313" key="11">
    <source>
        <dbReference type="EMBL" id="CAG9314232.1"/>
    </source>
</evidence>
<dbReference type="AlphaFoldDB" id="A0AAU9IM15"/>
<keyword evidence="3" id="KW-0813">Transport</keyword>
<evidence type="ECO:0000256" key="4">
    <source>
        <dbReference type="ARBA" id="ARBA00022452"/>
    </source>
</evidence>
<accession>A0AAU9IM15</accession>
<dbReference type="GO" id="GO:0008320">
    <property type="term" value="F:protein transmembrane transporter activity"/>
    <property type="evidence" value="ECO:0007669"/>
    <property type="project" value="InterPro"/>
</dbReference>
<keyword evidence="7" id="KW-0653">Protein transport</keyword>
<dbReference type="Proteomes" id="UP001162131">
    <property type="component" value="Unassembled WGS sequence"/>
</dbReference>
<dbReference type="GO" id="GO:0005741">
    <property type="term" value="C:mitochondrial outer membrane"/>
    <property type="evidence" value="ECO:0007669"/>
    <property type="project" value="UniProtKB-SubCell"/>
</dbReference>
<dbReference type="EMBL" id="CAJZBQ010000011">
    <property type="protein sequence ID" value="CAG9314232.1"/>
    <property type="molecule type" value="Genomic_DNA"/>
</dbReference>
<dbReference type="Gene3D" id="2.40.160.10">
    <property type="entry name" value="Porin"/>
    <property type="match status" value="1"/>
</dbReference>
<dbReference type="InterPro" id="IPR023614">
    <property type="entry name" value="Porin_dom_sf"/>
</dbReference>
<evidence type="ECO:0000256" key="7">
    <source>
        <dbReference type="ARBA" id="ARBA00022927"/>
    </source>
</evidence>
<reference evidence="11" key="1">
    <citation type="submission" date="2021-09" db="EMBL/GenBank/DDBJ databases">
        <authorList>
            <consortium name="AG Swart"/>
            <person name="Singh M."/>
            <person name="Singh A."/>
            <person name="Seah K."/>
            <person name="Emmerich C."/>
        </authorList>
    </citation>
    <scope>NUCLEOTIDE SEQUENCE</scope>
    <source>
        <strain evidence="11">ATCC30299</strain>
    </source>
</reference>
<comment type="caution">
    <text evidence="11">The sequence shown here is derived from an EMBL/GenBank/DDBJ whole genome shotgun (WGS) entry which is preliminary data.</text>
</comment>
<evidence type="ECO:0000256" key="1">
    <source>
        <dbReference type="ARBA" id="ARBA00004374"/>
    </source>
</evidence>
<evidence type="ECO:0000256" key="5">
    <source>
        <dbReference type="ARBA" id="ARBA00022692"/>
    </source>
</evidence>
<feature type="region of interest" description="Disordered" evidence="10">
    <location>
        <begin position="16"/>
        <end position="35"/>
    </location>
</feature>
<evidence type="ECO:0000256" key="10">
    <source>
        <dbReference type="SAM" id="MobiDB-lite"/>
    </source>
</evidence>
<keyword evidence="9" id="KW-0472">Membrane</keyword>
<comment type="similarity">
    <text evidence="2">Belongs to the Tom40 family.</text>
</comment>
<sequence length="343" mass="38090">MSRYFGKLKDYLYGYSNCSTPEPEPTPSENSKKEEAEPIIFDEMENPALIEQMRKHPLRPSSFEALVQPLKMATMVEPLEGFKCDFGIGLSPHLSIQNSITLNQGPGGNYEANFMYVGGQMANAYDYISPSPFLMARVTPGSGKQDIKAIFKGENDMEYRLTANYMPEYQKDGQVMLEVDKSGEDYVAGFKFGIAGELFSYHYTQSLTKNLVAGIDVMSMLKPRSVVLFSYGGKYTFGSTSYYFQHFAPAGIYQFGALIKSTNNITYTTELNYSKMGQENFEFVGGISIRFSRAKMNAQFKSSGVVSAVLTQVINPIIRISLHSEMDLAKGGQKFGIGVAVGQ</sequence>
<gene>
    <name evidence="11" type="ORF">BSTOLATCC_MIC10028</name>
</gene>
<organism evidence="11 12">
    <name type="scientific">Blepharisma stoltei</name>
    <dbReference type="NCBI Taxonomy" id="1481888"/>
    <lineage>
        <taxon>Eukaryota</taxon>
        <taxon>Sar</taxon>
        <taxon>Alveolata</taxon>
        <taxon>Ciliophora</taxon>
        <taxon>Postciliodesmatophora</taxon>
        <taxon>Heterotrichea</taxon>
        <taxon>Heterotrichida</taxon>
        <taxon>Blepharismidae</taxon>
        <taxon>Blepharisma</taxon>
    </lineage>
</organism>
<evidence type="ECO:0000313" key="12">
    <source>
        <dbReference type="Proteomes" id="UP001162131"/>
    </source>
</evidence>
<evidence type="ECO:0000256" key="2">
    <source>
        <dbReference type="ARBA" id="ARBA00010510"/>
    </source>
</evidence>
<dbReference type="InterPro" id="IPR027246">
    <property type="entry name" value="Porin_Euk/Tom40"/>
</dbReference>
<keyword evidence="5" id="KW-0812">Transmembrane</keyword>
<dbReference type="InterPro" id="IPR037930">
    <property type="entry name" value="Tom40"/>
</dbReference>
<evidence type="ECO:0000256" key="6">
    <source>
        <dbReference type="ARBA" id="ARBA00022787"/>
    </source>
</evidence>
<proteinExistence type="inferred from homology"/>
<evidence type="ECO:0000256" key="8">
    <source>
        <dbReference type="ARBA" id="ARBA00023128"/>
    </source>
</evidence>
<dbReference type="GO" id="GO:0030150">
    <property type="term" value="P:protein import into mitochondrial matrix"/>
    <property type="evidence" value="ECO:0007669"/>
    <property type="project" value="InterPro"/>
</dbReference>
<keyword evidence="4" id="KW-1134">Transmembrane beta strand</keyword>
<dbReference type="PANTHER" id="PTHR10802">
    <property type="entry name" value="MITOCHONDRIAL IMPORT RECEPTOR SUBUNIT TOM40"/>
    <property type="match status" value="1"/>
</dbReference>
<protein>
    <submittedName>
        <fullName evidence="11">Uncharacterized protein</fullName>
    </submittedName>
</protein>
<keyword evidence="8" id="KW-0496">Mitochondrion</keyword>
<comment type="subcellular location">
    <subcellularLocation>
        <location evidence="1">Mitochondrion outer membrane</location>
        <topology evidence="1">Multi-pass membrane protein</topology>
    </subcellularLocation>
</comment>
<keyword evidence="6" id="KW-1000">Mitochondrion outer membrane</keyword>
<evidence type="ECO:0000256" key="9">
    <source>
        <dbReference type="ARBA" id="ARBA00023136"/>
    </source>
</evidence>
<evidence type="ECO:0000256" key="3">
    <source>
        <dbReference type="ARBA" id="ARBA00022448"/>
    </source>
</evidence>
<keyword evidence="12" id="KW-1185">Reference proteome</keyword>
<dbReference type="Pfam" id="PF01459">
    <property type="entry name" value="Porin_3"/>
    <property type="match status" value="1"/>
</dbReference>
<name>A0AAU9IM15_9CILI</name>